<dbReference type="OrthoDB" id="2443807at2759"/>
<dbReference type="InterPro" id="IPR015943">
    <property type="entry name" value="WD40/YVTN_repeat-like_dom_sf"/>
</dbReference>
<protein>
    <submittedName>
        <fullName evidence="5">Uncharacterized protein</fullName>
    </submittedName>
</protein>
<proteinExistence type="inferred from homology"/>
<dbReference type="InterPro" id="IPR050505">
    <property type="entry name" value="WDR55/POC1"/>
</dbReference>
<evidence type="ECO:0000256" key="2">
    <source>
        <dbReference type="ARBA" id="ARBA00022574"/>
    </source>
</evidence>
<gene>
    <name evidence="5" type="ORF">GSPATT00035692001</name>
</gene>
<dbReference type="Proteomes" id="UP000000600">
    <property type="component" value="Unassembled WGS sequence"/>
</dbReference>
<keyword evidence="4" id="KW-0175">Coiled coil</keyword>
<reference evidence="5 6" key="1">
    <citation type="journal article" date="2006" name="Nature">
        <title>Global trends of whole-genome duplications revealed by the ciliate Paramecium tetraurelia.</title>
        <authorList>
            <consortium name="Genoscope"/>
            <person name="Aury J.-M."/>
            <person name="Jaillon O."/>
            <person name="Duret L."/>
            <person name="Noel B."/>
            <person name="Jubin C."/>
            <person name="Porcel B.M."/>
            <person name="Segurens B."/>
            <person name="Daubin V."/>
            <person name="Anthouard V."/>
            <person name="Aiach N."/>
            <person name="Arnaiz O."/>
            <person name="Billaut A."/>
            <person name="Beisson J."/>
            <person name="Blanc I."/>
            <person name="Bouhouche K."/>
            <person name="Camara F."/>
            <person name="Duharcourt S."/>
            <person name="Guigo R."/>
            <person name="Gogendeau D."/>
            <person name="Katinka M."/>
            <person name="Keller A.-M."/>
            <person name="Kissmehl R."/>
            <person name="Klotz C."/>
            <person name="Koll F."/>
            <person name="Le Moue A."/>
            <person name="Lepere C."/>
            <person name="Malinsky S."/>
            <person name="Nowacki M."/>
            <person name="Nowak J.K."/>
            <person name="Plattner H."/>
            <person name="Poulain J."/>
            <person name="Ruiz F."/>
            <person name="Serrano V."/>
            <person name="Zagulski M."/>
            <person name="Dessen P."/>
            <person name="Betermier M."/>
            <person name="Weissenbach J."/>
            <person name="Scarpelli C."/>
            <person name="Schachter V."/>
            <person name="Sperling L."/>
            <person name="Meyer E."/>
            <person name="Cohen J."/>
            <person name="Wincker P."/>
        </authorList>
    </citation>
    <scope>NUCLEOTIDE SEQUENCE [LARGE SCALE GENOMIC DNA]</scope>
    <source>
        <strain evidence="5 6">Stock d4-2</strain>
    </source>
</reference>
<dbReference type="EMBL" id="CT868045">
    <property type="protein sequence ID" value="CAK66563.1"/>
    <property type="molecule type" value="Genomic_DNA"/>
</dbReference>
<keyword evidence="3" id="KW-0677">Repeat</keyword>
<dbReference type="PANTHER" id="PTHR44019">
    <property type="entry name" value="WD REPEAT-CONTAINING PROTEIN 55"/>
    <property type="match status" value="1"/>
</dbReference>
<dbReference type="SUPFAM" id="SSF50978">
    <property type="entry name" value="WD40 repeat-like"/>
    <property type="match status" value="2"/>
</dbReference>
<evidence type="ECO:0000256" key="1">
    <source>
        <dbReference type="ARBA" id="ARBA00007625"/>
    </source>
</evidence>
<dbReference type="SUPFAM" id="SSF52540">
    <property type="entry name" value="P-loop containing nucleoside triphosphate hydrolases"/>
    <property type="match status" value="1"/>
</dbReference>
<dbReference type="KEGG" id="ptm:GSPATT00035692001"/>
<dbReference type="SUPFAM" id="SSF141571">
    <property type="entry name" value="Pentapeptide repeat-like"/>
    <property type="match status" value="1"/>
</dbReference>
<dbReference type="InterPro" id="IPR027417">
    <property type="entry name" value="P-loop_NTPase"/>
</dbReference>
<keyword evidence="6" id="KW-1185">Reference proteome</keyword>
<evidence type="ECO:0000313" key="5">
    <source>
        <dbReference type="EMBL" id="CAK66563.1"/>
    </source>
</evidence>
<dbReference type="Gene3D" id="2.130.10.10">
    <property type="entry name" value="YVTN repeat-like/Quinoprotein amine dehydrogenase"/>
    <property type="match status" value="1"/>
</dbReference>
<dbReference type="STRING" id="5888.A0C6Z6"/>
<dbReference type="SMART" id="SM00320">
    <property type="entry name" value="WD40"/>
    <property type="match status" value="4"/>
</dbReference>
<dbReference type="RefSeq" id="XP_001433960.1">
    <property type="nucleotide sequence ID" value="XM_001433923.1"/>
</dbReference>
<evidence type="ECO:0000313" key="6">
    <source>
        <dbReference type="Proteomes" id="UP000000600"/>
    </source>
</evidence>
<organism evidence="5 6">
    <name type="scientific">Paramecium tetraurelia</name>
    <dbReference type="NCBI Taxonomy" id="5888"/>
    <lineage>
        <taxon>Eukaryota</taxon>
        <taxon>Sar</taxon>
        <taxon>Alveolata</taxon>
        <taxon>Ciliophora</taxon>
        <taxon>Intramacronucleata</taxon>
        <taxon>Oligohymenophorea</taxon>
        <taxon>Peniculida</taxon>
        <taxon>Parameciidae</taxon>
        <taxon>Paramecium</taxon>
    </lineage>
</organism>
<name>A0C6Z6_PARTE</name>
<dbReference type="GeneID" id="5019745"/>
<dbReference type="CDD" id="cd00009">
    <property type="entry name" value="AAA"/>
    <property type="match status" value="1"/>
</dbReference>
<dbReference type="InterPro" id="IPR036322">
    <property type="entry name" value="WD40_repeat_dom_sf"/>
</dbReference>
<accession>A0C6Z6</accession>
<dbReference type="PANTHER" id="PTHR44019:SF20">
    <property type="entry name" value="WD REPEAT-CONTAINING PROTEIN 55"/>
    <property type="match status" value="1"/>
</dbReference>
<sequence>MSKIFLRGGGCGASKKIQKKHEQEMERGKQKVDLTQKERMAKLIQQHSEVIFKNSPIAMSEKKKLMSSFQFFLDNRQELWGIIVDKEESSQIIDIILTNLKPLLESLKILIKGFVAYSVYLSQIIQLLSWIVFCFYTNAHSKKENKDRFMNVKDQTEYLELITQIKTEIDIEKNIDKYQNNLEYELYIMESIFTIVPTDSDEAQEIAASFLIGAATSFLSFSINDQFLTSLKKGVIYIYNEHDKASRKKILKVIFALLQLKYEIINKIQKSELKQDFIHLDRLNTVYKEVVSKSSDWQVWCTWTKVLSQLFQQKLILPLEKIQSLKISDQHYIHKNENTKTCWLNIDSRLIESDATAKLIYQNTEELQELGRLQYSILYGYQQMPNFESLYSSKLTQSIEKENFDAFQFNLSSVSIMLHNAQEIKKAQVQLQQHVELLSTTNKSKVQDIENLLVKAINNTILLLESIYSLHEIENPRDNELDSPKQQLAQQSVIFFSQNLQNPSPGKKNDDDNVWLDEIVKLKKSLGKKFITFFLKSLLLKTNNQSKEKALIDDETKEEYKIDFILNQSKKEKDQIIQEDFQQYQFNVLDLLEEIELRRIKKKKTKTPNYSQIIVNYKQDPFQIETLQLLQTRLKYIKIKPSKHQMKSEEEYKFGFKEGINLLQEGSAFLRWNLRLLVRMKFYIQELSSNQHNDKQANQQTNQIIDSLKGFSQQLSSIKAIQKCIKFFYSKYEACIKYQLIGKVSQKRNVIYQVLKTITLKKFETLNMVYQIHKEAIRKVKNVGVIYICQSIFQAIQNEHETFLEDIVQLKRAIQMIIDILNANEKNNKKDQDEFKIFLNNDIFNQNQIEDPENHSTWLANKDALFKITLYYQNYCQSNKNWQKKNKNSSQDVTQQIEKKQQSIKDYIEKIELAQGYKTIQEEDDTFKTELYKEVKQHLNSLLELTIQNEQDNLNAEWNSPLKTKEFFNSLFNIIKDIEHQVQVQFGNLKFINQQQGVFQTLINNSLLLRKAISLYQNKIEQNEKKIQELVGNYEEKLPEQIFDLTNLQKIFNEAKLHLSPNLKSEIFFILTQIWKKEDVTSDPSYYDQFKEAASDLINSNKWRVRQSCIFELLQFKQSCLTQATVDLARGLLVKCQIYETDRRNKQLLDDEDQNQVVNMIQQCWAQSEEDVQIKIKQKLEELNDIAYKITIETKQYEKSKYKKRYVELESEIQGIVKNAESLGNSLGTSLLFFQDIKHDLVNIQSQLKNLQGSIDQIHKDIQLLQGRSIKDLLIIRMQRVLQQRIILNSENVYVPIKTKEKQVLENHEDEETPLYTDDLFSNGEINEFIWKQQKLSLLIHGQAGSGKSTAARKIEEFLWLLFKKNMNIAESIPIIPIFVSLPQLKDPISMAMEETLKSDNYRFNEKQIIEFKEAIEQNQFKIVIIMDSYDEIKSEFTNRNLILSNKLYKWRCQSDELRFPKIITTSRSEMFTNTDYRSWFLPESENLYLYKEIRLLNFTSEQVNLYIEYHTIFSVKKIIKDFFFNNKDNSGFFAFEELFNEIIKVINDKEQEDDKKDQQFLLTKNQIERILSLCESFVSGDIAIAMKQSLEEVWCKEYYIKNIKQMDIGSLLETPFMIEIVASVLPQMIKHRQELNTLKESFMKKLSQQDEVSKEQLSKEWSKIISNEKFLEEYLKVSNDTERDLIISEFFGKPDNSTIVQDALKLDPLCSYDFYDQFFAQYFKRQINKLRESGESLVYISNLSDLWEFTHRLANDMTLDSLSQVQYIPRIFLFQKNRDADWRDVYFNDEQEQGQIKKLFRKIMPIRQKYGIYSFNHKSLQEFLVAKWLIQSLEQFNFNLSEEQIDGQLDDLCVHNLSKDFMNGVVRFMVDKLNQNQYLQKKLFEIVLLTKNKQPNDQYKELDSIKISQNIKLKRAQTQLMAQLKVSQAQYSDKEKTQRVIQASSNSLYLLHLLKYPFTEDLSSIKINETDLLNSNFFGANLSLSEFSKVNISQSNFNFAQLDSVQWQDILIDELPSIETQIQNLGLDIHFIYIKTEDLLMFKNKDVIKWFNYKNQTTAKAKNCSEFINLNLKYILISKDQSKIALFYNDSFTLISKSNSKINFPEGFQFEKAYFTIKDELIIGSKNEIIKLKTDVQDQEIVITDNNKIKLDKIQISNMIQIASYDNYIIIIKDKEMVFIKEKENQYIFFTLLIQCSHPECRNKPFDENKQEEEIPSQCTQIEQFISIQISDNQNFLLIGFKININSQGFLVIEKQNLIEKHQIDNQEPNKQKQYIITSKYIQLDLKQEKNLKLFFVDDDKYILSFSGNKTTFMRLWNYKEKKILSCTIFNSEILCVTKITNILIATLNKESIIQIWDLQALIQQQNTNPKPTITCCIFSNNNNIISGNDEGIIQIWDGKRGTKIGKDLQYLKASVTSLVTYFDQYEILISGDEKGNIAFWNLFKHQFIHSIFIISPIKSLNMMEFSKGKFQLITHSQHYHYLQLWAQNYQSYQLFCDQQSNIEIDQMNLQKIIQMLQDKSIRKSAKKFSTSYVGKECSAFAIGKYTNYFYFAEPQLNGQKQVIKITIYHEEFKELKDSDTVQGQLITNGNLQLTFEKEDSSEVVSIIKELNQQKFLVATQTYIFIIKFEKFYIENKFNYKEVGNILDVQIDEDLLFCCGNNVVITNIRSGKNIPCSIKATNQNEQQIEMVGEQDLFCTLLYYRKKNTLFVGMTNGKLIEYDLLQCKSQVHNCHTEQIIYLQIHSKQTQNGLQDILVTAGQDSFINFWPVTIQDLKQWKPFDQIQLRLEEQQMKQAFGTLSKRTTLFVVKKWFLSCCLFLRPLMLLQNF</sequence>
<evidence type="ECO:0000256" key="4">
    <source>
        <dbReference type="SAM" id="Coils"/>
    </source>
</evidence>
<evidence type="ECO:0000256" key="3">
    <source>
        <dbReference type="ARBA" id="ARBA00022737"/>
    </source>
</evidence>
<dbReference type="InParanoid" id="A0C6Z6"/>
<feature type="coiled-coil region" evidence="4">
    <location>
        <begin position="1192"/>
        <end position="1268"/>
    </location>
</feature>
<dbReference type="HOGENOM" id="CLU_000531_0_0_1"/>
<keyword evidence="2" id="KW-0853">WD repeat</keyword>
<dbReference type="InterPro" id="IPR001680">
    <property type="entry name" value="WD40_rpt"/>
</dbReference>
<comment type="similarity">
    <text evidence="1">Belongs to the WD repeat WDR55 family.</text>
</comment>
<dbReference type="OMA" id="YIEYHTI"/>